<keyword evidence="1" id="KW-0472">Membrane</keyword>
<keyword evidence="1" id="KW-1133">Transmembrane helix</keyword>
<evidence type="ECO:0000313" key="2">
    <source>
        <dbReference type="EMBL" id="RAK00542.1"/>
    </source>
</evidence>
<comment type="caution">
    <text evidence="2">The sequence shown here is derived from an EMBL/GenBank/DDBJ whole genome shotgun (WGS) entry which is preliminary data.</text>
</comment>
<dbReference type="OrthoDB" id="3388697at2"/>
<feature type="transmembrane region" description="Helical" evidence="1">
    <location>
        <begin position="82"/>
        <end position="109"/>
    </location>
</feature>
<organism evidence="2 3">
    <name type="scientific">Larkinella arboricola</name>
    <dbReference type="NCBI Taxonomy" id="643671"/>
    <lineage>
        <taxon>Bacteria</taxon>
        <taxon>Pseudomonadati</taxon>
        <taxon>Bacteroidota</taxon>
        <taxon>Cytophagia</taxon>
        <taxon>Cytophagales</taxon>
        <taxon>Spirosomataceae</taxon>
        <taxon>Larkinella</taxon>
    </lineage>
</organism>
<feature type="transmembrane region" description="Helical" evidence="1">
    <location>
        <begin position="16"/>
        <end position="38"/>
    </location>
</feature>
<evidence type="ECO:0000313" key="3">
    <source>
        <dbReference type="Proteomes" id="UP000248790"/>
    </source>
</evidence>
<dbReference type="Proteomes" id="UP000248790">
    <property type="component" value="Unassembled WGS sequence"/>
</dbReference>
<dbReference type="AlphaFoldDB" id="A0A327X2T9"/>
<feature type="transmembrane region" description="Helical" evidence="1">
    <location>
        <begin position="162"/>
        <end position="182"/>
    </location>
</feature>
<accession>A0A327X2T9</accession>
<sequence>MFYDILRAAPKPIIRWPVYTITGFVGLFIVVVLAMWVYSHLINGEIIGETGWIILGACILRLLTVLMALASIQPWGEKLPHWMILSGLSGAASAQLIYPTAELVVKLLILAGWVDYSAQGLGNMTATGWFNLGAVWVIFGFPGLLFVKAAQNYQERKAIPRTWAWIGGLLGVSVLFLIGVLIG</sequence>
<protein>
    <submittedName>
        <fullName evidence="2">Uncharacterized protein</fullName>
    </submittedName>
</protein>
<proteinExistence type="predicted"/>
<keyword evidence="1" id="KW-0812">Transmembrane</keyword>
<feature type="transmembrane region" description="Helical" evidence="1">
    <location>
        <begin position="129"/>
        <end position="150"/>
    </location>
</feature>
<gene>
    <name evidence="2" type="ORF">LX87_02250</name>
</gene>
<dbReference type="RefSeq" id="WP_111628275.1">
    <property type="nucleotide sequence ID" value="NZ_QLMC01000002.1"/>
</dbReference>
<dbReference type="EMBL" id="QLMC01000002">
    <property type="protein sequence ID" value="RAK00542.1"/>
    <property type="molecule type" value="Genomic_DNA"/>
</dbReference>
<keyword evidence="3" id="KW-1185">Reference proteome</keyword>
<evidence type="ECO:0000256" key="1">
    <source>
        <dbReference type="SAM" id="Phobius"/>
    </source>
</evidence>
<reference evidence="2 3" key="1">
    <citation type="submission" date="2018-06" db="EMBL/GenBank/DDBJ databases">
        <title>Genomic Encyclopedia of Archaeal and Bacterial Type Strains, Phase II (KMG-II): from individual species to whole genera.</title>
        <authorList>
            <person name="Goeker M."/>
        </authorList>
    </citation>
    <scope>NUCLEOTIDE SEQUENCE [LARGE SCALE GENOMIC DNA]</scope>
    <source>
        <strain evidence="2 3">DSM 21851</strain>
    </source>
</reference>
<feature type="transmembrane region" description="Helical" evidence="1">
    <location>
        <begin position="50"/>
        <end position="70"/>
    </location>
</feature>
<name>A0A327X2T9_LARAB</name>